<dbReference type="PROSITE" id="PS00122">
    <property type="entry name" value="CARBOXYLESTERASE_B_1"/>
    <property type="match status" value="1"/>
</dbReference>
<dbReference type="PANTHER" id="PTHR48081:SF33">
    <property type="entry name" value="KYNURENINE FORMAMIDASE"/>
    <property type="match status" value="1"/>
</dbReference>
<protein>
    <submittedName>
        <fullName evidence="5">Carbohydrate esterase, putative</fullName>
    </submittedName>
</protein>
<sequence>MATGKRLATPSEAAHEQQKHPQLKPDGVVGVDDTLMTEPQELLLFEMHHHQQMANGDKADEDADVNVNATTDMGEKLLIPKVRTFSMLDAASTSQLGRYLEDEEALHPPLESTGSGSSLHTSLLSSNGSVVPRPPHSKNLVLDPESNGSVLQAAVSSGAEVVEVVAEQSWLITKLAVQLIWALRMSKRWILCALRLISFVFLLLLPIVKVAIYWFFDENVHKNIIYGLNRRNLLDVYTVPQMQKEADGSSSPTKSRSASVTSTGSASFTEARYPVVVFVSGGAWIIGYKAWGALMGRVLASLGVVVVMPDYRNFPQGVVPDMVEDATRAMQWVFDNIHLFGGDRENVHLIGQSAGAHLAMCTLLEQVEKKRNVSSNSAASPSSSLGGMGNTSDCESIESLSPLAQPITWNLRQVRSYSGISGPYNMEASIATFHRHGFDRAVVERIMAHRLAYYSPSLRLLALSELPLRTRHTLVDDFPPCFLFHGTADKTACNIPVSTRFFEGKTHTDPIIEDPIVGDDFLLDDVMAALKAQAPIDPVTGKPRYELGARPQEKRYYPKLLVTTAPMRAMANTPAMVGPTKDIVVGPSWCVPVASAAEAAVLIVAACCSGPELESLALSELEPLQSLLGRERRLGRRGADAGDGHEQEQQSGELELRSSHVGMQIYSEVCAPGQTSSGFSQVVQLLHERGGIRRMPTEVGGFRML</sequence>
<dbReference type="VEuPathDB" id="FungiDB:PITG_16930"/>
<dbReference type="Proteomes" id="UP000006643">
    <property type="component" value="Unassembled WGS sequence"/>
</dbReference>
<dbReference type="Gene3D" id="3.40.50.1820">
    <property type="entry name" value="alpha/beta hydrolase"/>
    <property type="match status" value="1"/>
</dbReference>
<dbReference type="OrthoDB" id="6495301at2759"/>
<gene>
    <name evidence="5" type="ORF">PITG_16930</name>
</gene>
<evidence type="ECO:0000256" key="1">
    <source>
        <dbReference type="ARBA" id="ARBA00022801"/>
    </source>
</evidence>
<dbReference type="KEGG" id="pif:PITG_16930"/>
<keyword evidence="3" id="KW-0472">Membrane</keyword>
<accession>D0NUF3</accession>
<dbReference type="RefSeq" id="XP_002897350.1">
    <property type="nucleotide sequence ID" value="XM_002897304.1"/>
</dbReference>
<dbReference type="AlphaFoldDB" id="D0NUF3"/>
<dbReference type="EMBL" id="DS028163">
    <property type="protein sequence ID" value="EEY65286.1"/>
    <property type="molecule type" value="Genomic_DNA"/>
</dbReference>
<reference evidence="6" key="1">
    <citation type="journal article" date="2009" name="Nature">
        <title>Genome sequence and analysis of the Irish potato famine pathogen Phytophthora infestans.</title>
        <authorList>
            <consortium name="The Broad Institute Genome Sequencing Platform"/>
            <person name="Haas B.J."/>
            <person name="Kamoun S."/>
            <person name="Zody M.C."/>
            <person name="Jiang R.H."/>
            <person name="Handsaker R.E."/>
            <person name="Cano L.M."/>
            <person name="Grabherr M."/>
            <person name="Kodira C.D."/>
            <person name="Raffaele S."/>
            <person name="Torto-Alalibo T."/>
            <person name="Bozkurt T.O."/>
            <person name="Ah-Fong A.M."/>
            <person name="Alvarado L."/>
            <person name="Anderson V.L."/>
            <person name="Armstrong M.R."/>
            <person name="Avrova A."/>
            <person name="Baxter L."/>
            <person name="Beynon J."/>
            <person name="Boevink P.C."/>
            <person name="Bollmann S.R."/>
            <person name="Bos J.I."/>
            <person name="Bulone V."/>
            <person name="Cai G."/>
            <person name="Cakir C."/>
            <person name="Carrington J.C."/>
            <person name="Chawner M."/>
            <person name="Conti L."/>
            <person name="Costanzo S."/>
            <person name="Ewan R."/>
            <person name="Fahlgren N."/>
            <person name="Fischbach M.A."/>
            <person name="Fugelstad J."/>
            <person name="Gilroy E.M."/>
            <person name="Gnerre S."/>
            <person name="Green P.J."/>
            <person name="Grenville-Briggs L.J."/>
            <person name="Griffith J."/>
            <person name="Grunwald N.J."/>
            <person name="Horn K."/>
            <person name="Horner N.R."/>
            <person name="Hu C.H."/>
            <person name="Huitema E."/>
            <person name="Jeong D.H."/>
            <person name="Jones A.M."/>
            <person name="Jones J.D."/>
            <person name="Jones R.W."/>
            <person name="Karlsson E.K."/>
            <person name="Kunjeti S.G."/>
            <person name="Lamour K."/>
            <person name="Liu Z."/>
            <person name="Ma L."/>
            <person name="Maclean D."/>
            <person name="Chibucos M.C."/>
            <person name="McDonald H."/>
            <person name="McWalters J."/>
            <person name="Meijer H.J."/>
            <person name="Morgan W."/>
            <person name="Morris P.F."/>
            <person name="Munro C.A."/>
            <person name="O'Neill K."/>
            <person name="Ospina-Giraldo M."/>
            <person name="Pinzon A."/>
            <person name="Pritchard L."/>
            <person name="Ramsahoye B."/>
            <person name="Ren Q."/>
            <person name="Restrepo S."/>
            <person name="Roy S."/>
            <person name="Sadanandom A."/>
            <person name="Savidor A."/>
            <person name="Schornack S."/>
            <person name="Schwartz D.C."/>
            <person name="Schumann U.D."/>
            <person name="Schwessinger B."/>
            <person name="Seyer L."/>
            <person name="Sharpe T."/>
            <person name="Silvar C."/>
            <person name="Song J."/>
            <person name="Studholme D.J."/>
            <person name="Sykes S."/>
            <person name="Thines M."/>
            <person name="van de Vondervoort P.J."/>
            <person name="Phuntumart V."/>
            <person name="Wawra S."/>
            <person name="Weide R."/>
            <person name="Win J."/>
            <person name="Young C."/>
            <person name="Zhou S."/>
            <person name="Fry W."/>
            <person name="Meyers B.C."/>
            <person name="van West P."/>
            <person name="Ristaino J."/>
            <person name="Govers F."/>
            <person name="Birch P.R."/>
            <person name="Whisson S.C."/>
            <person name="Judelson H.S."/>
            <person name="Nusbaum C."/>
        </authorList>
    </citation>
    <scope>NUCLEOTIDE SEQUENCE [LARGE SCALE GENOMIC DNA]</scope>
    <source>
        <strain evidence="6">T30-4</strain>
    </source>
</reference>
<dbReference type="Pfam" id="PF20434">
    <property type="entry name" value="BD-FAE"/>
    <property type="match status" value="1"/>
</dbReference>
<feature type="region of interest" description="Disordered" evidence="2">
    <location>
        <begin position="107"/>
        <end position="132"/>
    </location>
</feature>
<keyword evidence="6" id="KW-1185">Reference proteome</keyword>
<feature type="region of interest" description="Disordered" evidence="2">
    <location>
        <begin position="635"/>
        <end position="654"/>
    </location>
</feature>
<dbReference type="GO" id="GO:0016787">
    <property type="term" value="F:hydrolase activity"/>
    <property type="evidence" value="ECO:0007669"/>
    <property type="project" value="UniProtKB-KW"/>
</dbReference>
<dbReference type="STRING" id="403677.D0NUF3"/>
<dbReference type="InterPro" id="IPR050300">
    <property type="entry name" value="GDXG_lipolytic_enzyme"/>
</dbReference>
<organism evidence="5 6">
    <name type="scientific">Phytophthora infestans (strain T30-4)</name>
    <name type="common">Potato late blight agent</name>
    <dbReference type="NCBI Taxonomy" id="403677"/>
    <lineage>
        <taxon>Eukaryota</taxon>
        <taxon>Sar</taxon>
        <taxon>Stramenopiles</taxon>
        <taxon>Oomycota</taxon>
        <taxon>Peronosporomycetes</taxon>
        <taxon>Peronosporales</taxon>
        <taxon>Peronosporaceae</taxon>
        <taxon>Phytophthora</taxon>
    </lineage>
</organism>
<evidence type="ECO:0000313" key="5">
    <source>
        <dbReference type="EMBL" id="EEY65286.1"/>
    </source>
</evidence>
<dbReference type="SUPFAM" id="SSF53474">
    <property type="entry name" value="alpha/beta-Hydrolases"/>
    <property type="match status" value="1"/>
</dbReference>
<keyword evidence="3" id="KW-0812">Transmembrane</keyword>
<evidence type="ECO:0000256" key="2">
    <source>
        <dbReference type="SAM" id="MobiDB-lite"/>
    </source>
</evidence>
<dbReference type="eggNOG" id="KOG1516">
    <property type="taxonomic scope" value="Eukaryota"/>
</dbReference>
<feature type="domain" description="BD-FAE-like" evidence="4">
    <location>
        <begin position="269"/>
        <end position="370"/>
    </location>
</feature>
<feature type="compositionally biased region" description="Low complexity" evidence="2">
    <location>
        <begin position="112"/>
        <end position="129"/>
    </location>
</feature>
<evidence type="ECO:0000313" key="6">
    <source>
        <dbReference type="Proteomes" id="UP000006643"/>
    </source>
</evidence>
<dbReference type="InterPro" id="IPR019826">
    <property type="entry name" value="Carboxylesterase_B_AS"/>
</dbReference>
<dbReference type="InParanoid" id="D0NUF3"/>
<dbReference type="HOGENOM" id="CLU_012494_2_3_1"/>
<keyword evidence="3" id="KW-1133">Transmembrane helix</keyword>
<dbReference type="InterPro" id="IPR049492">
    <property type="entry name" value="BD-FAE-like_dom"/>
</dbReference>
<feature type="region of interest" description="Disordered" evidence="2">
    <location>
        <begin position="1"/>
        <end position="29"/>
    </location>
</feature>
<proteinExistence type="predicted"/>
<dbReference type="InterPro" id="IPR029058">
    <property type="entry name" value="AB_hydrolase_fold"/>
</dbReference>
<dbReference type="OMA" id="MMFKPLI"/>
<dbReference type="PANTHER" id="PTHR48081">
    <property type="entry name" value="AB HYDROLASE SUPERFAMILY PROTEIN C4A8.06C"/>
    <property type="match status" value="1"/>
</dbReference>
<evidence type="ECO:0000259" key="4">
    <source>
        <dbReference type="Pfam" id="PF20434"/>
    </source>
</evidence>
<feature type="transmembrane region" description="Helical" evidence="3">
    <location>
        <begin position="193"/>
        <end position="216"/>
    </location>
</feature>
<dbReference type="GeneID" id="9473727"/>
<keyword evidence="1" id="KW-0378">Hydrolase</keyword>
<evidence type="ECO:0000256" key="3">
    <source>
        <dbReference type="SAM" id="Phobius"/>
    </source>
</evidence>
<name>D0NUF3_PHYIT</name>